<accession>A0A3R8T501</accession>
<evidence type="ECO:0000313" key="3">
    <source>
        <dbReference type="Proteomes" id="UP000269265"/>
    </source>
</evidence>
<dbReference type="Proteomes" id="UP000269265">
    <property type="component" value="Unassembled WGS sequence"/>
</dbReference>
<dbReference type="PIRSF" id="PIRSF029477">
    <property type="entry name" value="UCP029477"/>
    <property type="match status" value="1"/>
</dbReference>
<dbReference type="InterPro" id="IPR011971">
    <property type="entry name" value="CHP02284"/>
</dbReference>
<dbReference type="AlphaFoldDB" id="A0A3R8T501"/>
<evidence type="ECO:0000313" key="2">
    <source>
        <dbReference type="EMBL" id="RRS06285.1"/>
    </source>
</evidence>
<reference evidence="2 3" key="1">
    <citation type="submission" date="2018-12" db="EMBL/GenBank/DDBJ databases">
        <title>The whole draft genome of Aquabacterium sp. SJQ9.</title>
        <authorList>
            <person name="Sun L."/>
            <person name="Gao X."/>
            <person name="Chen W."/>
            <person name="Huang K."/>
        </authorList>
    </citation>
    <scope>NUCLEOTIDE SEQUENCE [LARGE SCALE GENOMIC DNA]</scope>
    <source>
        <strain evidence="2 3">SJQ9</strain>
    </source>
</reference>
<dbReference type="InterPro" id="IPR012347">
    <property type="entry name" value="Ferritin-like"/>
</dbReference>
<dbReference type="NCBIfam" id="TIGR02284">
    <property type="entry name" value="PA2169 family four-helix-bundle protein"/>
    <property type="match status" value="1"/>
</dbReference>
<feature type="domain" description="DUF2383" evidence="1">
    <location>
        <begin position="7"/>
        <end position="116"/>
    </location>
</feature>
<name>A0A3R8T501_9BURK</name>
<evidence type="ECO:0000259" key="1">
    <source>
        <dbReference type="Pfam" id="PF09537"/>
    </source>
</evidence>
<dbReference type="InterPro" id="IPR019052">
    <property type="entry name" value="DUF2383"/>
</dbReference>
<dbReference type="OrthoDB" id="282393at2"/>
<dbReference type="RefSeq" id="WP_125241428.1">
    <property type="nucleotide sequence ID" value="NZ_RSED01000001.1"/>
</dbReference>
<gene>
    <name evidence="2" type="ORF">EIP75_01495</name>
</gene>
<comment type="caution">
    <text evidence="2">The sequence shown here is derived from an EMBL/GenBank/DDBJ whole genome shotgun (WGS) entry which is preliminary data.</text>
</comment>
<sequence length="153" mass="16963">MSYATEVIDTVNDVIENCKDGEYGFHECAEHADSPTLKTMFERRATECQAAATELQRIVYANQEQPATGGTASGALHRGWLNIKAALSLSDDKAVLEECERGEDRALARYDKALKKDLPDEIRSVLVAQRAGVQRNHDLVRSLRDQARAAAHH</sequence>
<dbReference type="EMBL" id="RSED01000001">
    <property type="protein sequence ID" value="RRS06285.1"/>
    <property type="molecule type" value="Genomic_DNA"/>
</dbReference>
<dbReference type="InterPro" id="IPR016920">
    <property type="entry name" value="UCP029477"/>
</dbReference>
<organism evidence="2 3">
    <name type="scientific">Aquabacterium soli</name>
    <dbReference type="NCBI Taxonomy" id="2493092"/>
    <lineage>
        <taxon>Bacteria</taxon>
        <taxon>Pseudomonadati</taxon>
        <taxon>Pseudomonadota</taxon>
        <taxon>Betaproteobacteria</taxon>
        <taxon>Burkholderiales</taxon>
        <taxon>Aquabacterium</taxon>
    </lineage>
</organism>
<dbReference type="Gene3D" id="1.20.1260.10">
    <property type="match status" value="1"/>
</dbReference>
<protein>
    <submittedName>
        <fullName evidence="2">PA2169 family four-helix-bundle protein</fullName>
    </submittedName>
</protein>
<dbReference type="Pfam" id="PF09537">
    <property type="entry name" value="DUF2383"/>
    <property type="match status" value="1"/>
</dbReference>
<keyword evidence="3" id="KW-1185">Reference proteome</keyword>
<proteinExistence type="predicted"/>